<dbReference type="Proteomes" id="UP001210169">
    <property type="component" value="Chromosome"/>
</dbReference>
<feature type="domain" description="Glycosyl transferase family 1" evidence="3">
    <location>
        <begin position="276"/>
        <end position="377"/>
    </location>
</feature>
<dbReference type="EMBL" id="CP114203">
    <property type="protein sequence ID" value="WAU09542.1"/>
    <property type="molecule type" value="Genomic_DNA"/>
</dbReference>
<sequence>MSTFPPPQSELAAVCDRRSVLVVSLAWHVNAASGAEKAAAALAAGLASAGHRAVIVTAAPPISGPGLAGVVVEQIDLPISLPCSPDKLRQAIDECTSGLQRQLWLLIAQYNADTVLFTDALWGLGRLRADLPDGVRRVLAVNRLPDDRDAAEALRRADAVLVPSMSVLSAARQHGWDTSTWHVVPHALLHEPPTPRPVSVLRRQQSGNLRILASVGETSDGILALLKAAQQQPTSQRQWELPVCVAAATHFLKTGPAGIALVEACRHLASDGDRAPHMVWSGEFPWHAVPAWLSRAAVVITPSPPGSLGMAALEAMAVGVPVIGYRTGAMPELIGPTERGRSLLAGPRHGPHTLLALARALLSSPGTYRETAQAAYERSLDFTKDRITERFLDAVPLPDPRPHR</sequence>
<dbReference type="PANTHER" id="PTHR45947:SF3">
    <property type="entry name" value="SULFOQUINOVOSYL TRANSFERASE SQD2"/>
    <property type="match status" value="1"/>
</dbReference>
<keyword evidence="1" id="KW-0328">Glycosyltransferase</keyword>
<name>A0ABY7JDV8_STRNI</name>
<dbReference type="Pfam" id="PF00534">
    <property type="entry name" value="Glycos_transf_1"/>
    <property type="match status" value="1"/>
</dbReference>
<evidence type="ECO:0000256" key="2">
    <source>
        <dbReference type="ARBA" id="ARBA00022679"/>
    </source>
</evidence>
<feature type="domain" description="Glycosyltransferase subfamily 4-like N-terminal" evidence="4">
    <location>
        <begin position="33"/>
        <end position="186"/>
    </location>
</feature>
<dbReference type="Gene3D" id="3.40.50.2000">
    <property type="entry name" value="Glycogen Phosphorylase B"/>
    <property type="match status" value="2"/>
</dbReference>
<evidence type="ECO:0000259" key="4">
    <source>
        <dbReference type="Pfam" id="PF13439"/>
    </source>
</evidence>
<dbReference type="SUPFAM" id="SSF53756">
    <property type="entry name" value="UDP-Glycosyltransferase/glycogen phosphorylase"/>
    <property type="match status" value="1"/>
</dbReference>
<proteinExistence type="predicted"/>
<accession>A0ABY7JDV8</accession>
<keyword evidence="2" id="KW-0808">Transferase</keyword>
<organism evidence="5 6">
    <name type="scientific">Streptomyces nigrescens</name>
    <dbReference type="NCBI Taxonomy" id="1920"/>
    <lineage>
        <taxon>Bacteria</taxon>
        <taxon>Bacillati</taxon>
        <taxon>Actinomycetota</taxon>
        <taxon>Actinomycetes</taxon>
        <taxon>Kitasatosporales</taxon>
        <taxon>Streptomycetaceae</taxon>
        <taxon>Streptomyces</taxon>
    </lineage>
</organism>
<dbReference type="PANTHER" id="PTHR45947">
    <property type="entry name" value="SULFOQUINOVOSYL TRANSFERASE SQD2"/>
    <property type="match status" value="1"/>
</dbReference>
<evidence type="ECO:0000313" key="5">
    <source>
        <dbReference type="EMBL" id="WAU09542.1"/>
    </source>
</evidence>
<evidence type="ECO:0000313" key="6">
    <source>
        <dbReference type="Proteomes" id="UP001210169"/>
    </source>
</evidence>
<protein>
    <submittedName>
        <fullName evidence="5">Glycosyltransferase</fullName>
    </submittedName>
</protein>
<evidence type="ECO:0000259" key="3">
    <source>
        <dbReference type="Pfam" id="PF00534"/>
    </source>
</evidence>
<evidence type="ECO:0000256" key="1">
    <source>
        <dbReference type="ARBA" id="ARBA00022676"/>
    </source>
</evidence>
<keyword evidence="6" id="KW-1185">Reference proteome</keyword>
<reference evidence="5 6" key="1">
    <citation type="submission" date="2022-12" db="EMBL/GenBank/DDBJ databases">
        <authorList>
            <person name="Ruckert C."/>
            <person name="Busche T."/>
            <person name="Kalinowski J."/>
            <person name="Wittmann C."/>
        </authorList>
    </citation>
    <scope>NUCLEOTIDE SEQUENCE [LARGE SCALE GENOMIC DNA]</scope>
    <source>
        <strain evidence="5 6">DSM 40276</strain>
    </source>
</reference>
<dbReference type="CDD" id="cd03801">
    <property type="entry name" value="GT4_PimA-like"/>
    <property type="match status" value="1"/>
</dbReference>
<dbReference type="InterPro" id="IPR028098">
    <property type="entry name" value="Glyco_trans_4-like_N"/>
</dbReference>
<dbReference type="InterPro" id="IPR001296">
    <property type="entry name" value="Glyco_trans_1"/>
</dbReference>
<dbReference type="InterPro" id="IPR050194">
    <property type="entry name" value="Glycosyltransferase_grp1"/>
</dbReference>
<dbReference type="Pfam" id="PF13439">
    <property type="entry name" value="Glyco_transf_4"/>
    <property type="match status" value="1"/>
</dbReference>
<gene>
    <name evidence="5" type="ORF">STRNI_002228</name>
</gene>